<dbReference type="AlphaFoldDB" id="A0A6I2MEL3"/>
<proteinExistence type="predicted"/>
<name>A0A6I2MEL3_9BACI</name>
<keyword evidence="2" id="KW-1185">Reference proteome</keyword>
<organism evidence="1 2">
    <name type="scientific">Metabacillus idriensis</name>
    <dbReference type="NCBI Taxonomy" id="324768"/>
    <lineage>
        <taxon>Bacteria</taxon>
        <taxon>Bacillati</taxon>
        <taxon>Bacillota</taxon>
        <taxon>Bacilli</taxon>
        <taxon>Bacillales</taxon>
        <taxon>Bacillaceae</taxon>
        <taxon>Metabacillus</taxon>
    </lineage>
</organism>
<reference evidence="1 2" key="1">
    <citation type="submission" date="2019-11" db="EMBL/GenBank/DDBJ databases">
        <title>Bacillus idriensis genome.</title>
        <authorList>
            <person name="Konopka E.N."/>
            <person name="Newman J.D."/>
        </authorList>
    </citation>
    <scope>NUCLEOTIDE SEQUENCE [LARGE SCALE GENOMIC DNA]</scope>
    <source>
        <strain evidence="1 2">DSM 19097</strain>
    </source>
</reference>
<dbReference type="Proteomes" id="UP000441585">
    <property type="component" value="Unassembled WGS sequence"/>
</dbReference>
<accession>A0A6I2MEL3</accession>
<comment type="caution">
    <text evidence="1">The sequence shown here is derived from an EMBL/GenBank/DDBJ whole genome shotgun (WGS) entry which is preliminary data.</text>
</comment>
<dbReference type="RefSeq" id="WP_070877861.1">
    <property type="nucleotide sequence ID" value="NZ_CAJFZX010000001.1"/>
</dbReference>
<sequence length="91" mass="10412">MLHTKQSVTDYLLHLKDKGFQLKEDAFGFIEFGKHYTGAEDELVIAAIELTLKAQKEFDGSFFVSLLERLTKEKAKNRKQAILVAQKLNLI</sequence>
<dbReference type="EMBL" id="WKKF01000006">
    <property type="protein sequence ID" value="MRX55784.1"/>
    <property type="molecule type" value="Genomic_DNA"/>
</dbReference>
<evidence type="ECO:0000313" key="1">
    <source>
        <dbReference type="EMBL" id="MRX55784.1"/>
    </source>
</evidence>
<dbReference type="Pfam" id="PF19618">
    <property type="entry name" value="DUF6123"/>
    <property type="match status" value="1"/>
</dbReference>
<dbReference type="InterPro" id="IPR046126">
    <property type="entry name" value="DUF6123"/>
</dbReference>
<gene>
    <name evidence="1" type="ORF">GJU41_17620</name>
</gene>
<protein>
    <submittedName>
        <fullName evidence="1">Uncharacterized protein</fullName>
    </submittedName>
</protein>
<evidence type="ECO:0000313" key="2">
    <source>
        <dbReference type="Proteomes" id="UP000441585"/>
    </source>
</evidence>